<dbReference type="KEGG" id="ncb:C0V82_16550"/>
<dbReference type="EMBL" id="CP025612">
    <property type="protein sequence ID" value="AUN32034.1"/>
    <property type="molecule type" value="Genomic_DNA"/>
</dbReference>
<dbReference type="AlphaFoldDB" id="A0A2K9NFY2"/>
<dbReference type="RefSeq" id="WP_102113586.1">
    <property type="nucleotide sequence ID" value="NZ_BMGN01000006.1"/>
</dbReference>
<dbReference type="SUPFAM" id="SSF64518">
    <property type="entry name" value="Phase 1 flagellin"/>
    <property type="match status" value="1"/>
</dbReference>
<dbReference type="OrthoDB" id="7312911at2"/>
<accession>A0A2K9NFY2</accession>
<sequence>MTRISSYGSYINTIRTLTGGQSAIDDLSTQLNTGKKSQDVAFFGTQSQRLLDLKSELVRRQAYSQTIDQTMTRVKSYDTLMDRMADMASELSSTTRLPQGPGATRISSVTNQSAGAMKVSVDDINSKFKAEATYTISAVPSQTGPKGSFDITVTDGLGGRAVNTVNMKQVPPQVDADRFIISGGPGDGAVIKLNIESLEGSGISSFDVSWPDMASTREVIRGMTVELESLLNERVGDRYLFSGSRYNTKPVDDIVAAKQITRTTLVGERGDAGETYEMILNGKRFTYVTTGNEKSLDEVFSNDTGTGLVDQIRQFSDPPFNVTLSVSNGIVTATANDVKEKFTLTSHVYDNGTHQNVVLTAPDAIDASQAPYTVQEASETQRQIDNVKFHGTEADVGDVFNISIGSRTIVQNENAPPQVIIAGPTKYSYAISPTDTDILRGNAPLPTDAPGQVPSYTAPTSMSNWVAQRMAVQINADPATSVVASIDPADDTKLIFTAKDVNSQFQTTADINNSGNQTRMITNDLPPLAEQDTFEGIVNPPGLPFYDTDFAKSRQVSAAYDIAKLQVDDGLSVNYGVSSNDPAIQKLVSGLRRLTAAINRPGDYGKLMEEGRNLLTDAQNQLRGVHSRVVNAAATMDNTQTRHQEAIAKAQGELATIEGIDQNDVAVRLQSAMSTQQASYTIAGRMQSLSLINFLA</sequence>
<proteinExistence type="predicted"/>
<reference evidence="1 2" key="1">
    <citation type="submission" date="2017-12" db="EMBL/GenBank/DDBJ databases">
        <title>Genomes of bacteria within cyanobacterial aggregates.</title>
        <authorList>
            <person name="Cai H."/>
        </authorList>
    </citation>
    <scope>NUCLEOTIDE SEQUENCE [LARGE SCALE GENOMIC DNA]</scope>
    <source>
        <strain evidence="1 2">TH16</strain>
    </source>
</reference>
<evidence type="ECO:0000313" key="1">
    <source>
        <dbReference type="EMBL" id="AUN32034.1"/>
    </source>
</evidence>
<dbReference type="Proteomes" id="UP000234752">
    <property type="component" value="Chromosome eg_2"/>
</dbReference>
<gene>
    <name evidence="1" type="ORF">C0V82_16550</name>
</gene>
<organism evidence="1 2">
    <name type="scientific">Niveispirillum cyanobacteriorum</name>
    <dbReference type="NCBI Taxonomy" id="1612173"/>
    <lineage>
        <taxon>Bacteria</taxon>
        <taxon>Pseudomonadati</taxon>
        <taxon>Pseudomonadota</taxon>
        <taxon>Alphaproteobacteria</taxon>
        <taxon>Rhodospirillales</taxon>
        <taxon>Azospirillaceae</taxon>
        <taxon>Niveispirillum</taxon>
    </lineage>
</organism>
<name>A0A2K9NFY2_9PROT</name>
<keyword evidence="2" id="KW-1185">Reference proteome</keyword>
<evidence type="ECO:0000313" key="2">
    <source>
        <dbReference type="Proteomes" id="UP000234752"/>
    </source>
</evidence>
<protein>
    <submittedName>
        <fullName evidence="1">Uncharacterized protein</fullName>
    </submittedName>
</protein>